<evidence type="ECO:0000313" key="1">
    <source>
        <dbReference type="EMBL" id="NMN99301.1"/>
    </source>
</evidence>
<protein>
    <submittedName>
        <fullName evidence="1">Uncharacterized protein</fullName>
    </submittedName>
</protein>
<gene>
    <name evidence="1" type="ORF">FGL95_30210</name>
</gene>
<reference evidence="1 2" key="2">
    <citation type="submission" date="2020-06" db="EMBL/GenBank/DDBJ databases">
        <title>Antribacter stalactiti gen. nov., sp. nov., a new member of the family Nacardiaceae isolated from a cave.</title>
        <authorList>
            <person name="Kim I.S."/>
        </authorList>
    </citation>
    <scope>NUCLEOTIDE SEQUENCE [LARGE SCALE GENOMIC DNA]</scope>
    <source>
        <strain evidence="1 2">YC2-7</strain>
    </source>
</reference>
<dbReference type="Gene3D" id="1.10.260.40">
    <property type="entry name" value="lambda repressor-like DNA-binding domains"/>
    <property type="match status" value="1"/>
</dbReference>
<comment type="caution">
    <text evidence="1">The sequence shown here is derived from an EMBL/GenBank/DDBJ whole genome shotgun (WGS) entry which is preliminary data.</text>
</comment>
<dbReference type="Proteomes" id="UP000535543">
    <property type="component" value="Unassembled WGS sequence"/>
</dbReference>
<evidence type="ECO:0000313" key="2">
    <source>
        <dbReference type="Proteomes" id="UP000535543"/>
    </source>
</evidence>
<dbReference type="AlphaFoldDB" id="A0A848KM65"/>
<organism evidence="1 2">
    <name type="scientific">Antrihabitans stalactiti</name>
    <dbReference type="NCBI Taxonomy" id="2584121"/>
    <lineage>
        <taxon>Bacteria</taxon>
        <taxon>Bacillati</taxon>
        <taxon>Actinomycetota</taxon>
        <taxon>Actinomycetes</taxon>
        <taxon>Mycobacteriales</taxon>
        <taxon>Nocardiaceae</taxon>
        <taxon>Antrihabitans</taxon>
    </lineage>
</organism>
<dbReference type="GO" id="GO:0003677">
    <property type="term" value="F:DNA binding"/>
    <property type="evidence" value="ECO:0007669"/>
    <property type="project" value="InterPro"/>
</dbReference>
<dbReference type="InterPro" id="IPR010982">
    <property type="entry name" value="Lambda_DNA-bd_dom_sf"/>
</dbReference>
<keyword evidence="2" id="KW-1185">Reference proteome</keyword>
<dbReference type="RefSeq" id="WP_169594446.1">
    <property type="nucleotide sequence ID" value="NZ_VCQU01000016.1"/>
</dbReference>
<sequence>MSQKRTSIDLPQGGLALSYRISRLFEVSRRRDEPIPTDSEVAAGVSTLLGKPVIPQTIAALRSGATDKADPTMLSAIARHFAADENYLVGTIDDQLLIDRNLDLYLVLRDEDMAMLGLRSRTDGLSTDTVADLCALIKNVRAKYASPPPSPS</sequence>
<reference evidence="1 2" key="1">
    <citation type="submission" date="2019-05" db="EMBL/GenBank/DDBJ databases">
        <authorList>
            <person name="Lee S.D."/>
        </authorList>
    </citation>
    <scope>NUCLEOTIDE SEQUENCE [LARGE SCALE GENOMIC DNA]</scope>
    <source>
        <strain evidence="1 2">YC2-7</strain>
    </source>
</reference>
<dbReference type="EMBL" id="VCQU01000016">
    <property type="protein sequence ID" value="NMN99301.1"/>
    <property type="molecule type" value="Genomic_DNA"/>
</dbReference>
<name>A0A848KM65_9NOCA</name>
<proteinExistence type="predicted"/>
<accession>A0A848KM65</accession>